<feature type="domain" description="Tail specific protease" evidence="1">
    <location>
        <begin position="64"/>
        <end position="110"/>
    </location>
</feature>
<dbReference type="InterPro" id="IPR029045">
    <property type="entry name" value="ClpP/crotonase-like_dom_sf"/>
</dbReference>
<dbReference type="PANTHER" id="PTHR32060:SF31">
    <property type="entry name" value="CARBOXYL-TERMINAL-PROCESSING PEPTIDASE 1, CHLOROPLASTIC"/>
    <property type="match status" value="1"/>
</dbReference>
<proteinExistence type="predicted"/>
<dbReference type="PANTHER" id="PTHR32060">
    <property type="entry name" value="TAIL-SPECIFIC PROTEASE"/>
    <property type="match status" value="1"/>
</dbReference>
<accession>A0ABU6WE49</accession>
<dbReference type="InterPro" id="IPR036034">
    <property type="entry name" value="PDZ_sf"/>
</dbReference>
<dbReference type="Pfam" id="PF03572">
    <property type="entry name" value="Peptidase_S41"/>
    <property type="match status" value="1"/>
</dbReference>
<name>A0ABU6WE49_9FABA</name>
<dbReference type="EMBL" id="JASCZI010181518">
    <property type="protein sequence ID" value="MED6184215.1"/>
    <property type="molecule type" value="Genomic_DNA"/>
</dbReference>
<organism evidence="2 3">
    <name type="scientific">Stylosanthes scabra</name>
    <dbReference type="NCBI Taxonomy" id="79078"/>
    <lineage>
        <taxon>Eukaryota</taxon>
        <taxon>Viridiplantae</taxon>
        <taxon>Streptophyta</taxon>
        <taxon>Embryophyta</taxon>
        <taxon>Tracheophyta</taxon>
        <taxon>Spermatophyta</taxon>
        <taxon>Magnoliopsida</taxon>
        <taxon>eudicotyledons</taxon>
        <taxon>Gunneridae</taxon>
        <taxon>Pentapetalae</taxon>
        <taxon>rosids</taxon>
        <taxon>fabids</taxon>
        <taxon>Fabales</taxon>
        <taxon>Fabaceae</taxon>
        <taxon>Papilionoideae</taxon>
        <taxon>50 kb inversion clade</taxon>
        <taxon>dalbergioids sensu lato</taxon>
        <taxon>Dalbergieae</taxon>
        <taxon>Pterocarpus clade</taxon>
        <taxon>Stylosanthes</taxon>
    </lineage>
</organism>
<dbReference type="Gene3D" id="3.90.226.10">
    <property type="entry name" value="2-enoyl-CoA Hydratase, Chain A, domain 1"/>
    <property type="match status" value="1"/>
</dbReference>
<evidence type="ECO:0000259" key="1">
    <source>
        <dbReference type="Pfam" id="PF03572"/>
    </source>
</evidence>
<dbReference type="Proteomes" id="UP001341840">
    <property type="component" value="Unassembled WGS sequence"/>
</dbReference>
<dbReference type="SUPFAM" id="SSF52096">
    <property type="entry name" value="ClpP/crotonase"/>
    <property type="match status" value="1"/>
</dbReference>
<evidence type="ECO:0000313" key="3">
    <source>
        <dbReference type="Proteomes" id="UP001341840"/>
    </source>
</evidence>
<keyword evidence="3" id="KW-1185">Reference proteome</keyword>
<protein>
    <recommendedName>
        <fullName evidence="1">Tail specific protease domain-containing protein</fullName>
    </recommendedName>
</protein>
<dbReference type="Gene3D" id="2.30.42.10">
    <property type="match status" value="1"/>
</dbReference>
<reference evidence="2 3" key="1">
    <citation type="journal article" date="2023" name="Plants (Basel)">
        <title>Bridging the Gap: Combining Genomics and Transcriptomics Approaches to Understand Stylosanthes scabra, an Orphan Legume from the Brazilian Caatinga.</title>
        <authorList>
            <person name="Ferreira-Neto J.R.C."/>
            <person name="da Silva M.D."/>
            <person name="Binneck E."/>
            <person name="de Melo N.F."/>
            <person name="da Silva R.H."/>
            <person name="de Melo A.L.T.M."/>
            <person name="Pandolfi V."/>
            <person name="Bustamante F.O."/>
            <person name="Brasileiro-Vidal A.C."/>
            <person name="Benko-Iseppon A.M."/>
        </authorList>
    </citation>
    <scope>NUCLEOTIDE SEQUENCE [LARGE SCALE GENOMIC DNA]</scope>
    <source>
        <tissue evidence="2">Leaves</tissue>
    </source>
</reference>
<gene>
    <name evidence="2" type="ORF">PIB30_045317</name>
</gene>
<dbReference type="InterPro" id="IPR005151">
    <property type="entry name" value="Tail-specific_protease"/>
</dbReference>
<evidence type="ECO:0000313" key="2">
    <source>
        <dbReference type="EMBL" id="MED6184215.1"/>
    </source>
</evidence>
<comment type="caution">
    <text evidence="2">The sequence shown here is derived from an EMBL/GenBank/DDBJ whole genome shotgun (WGS) entry which is preliminary data.</text>
</comment>
<sequence>MELKGKSAFEASSILQGPSGASVTIQVRHGNCGPVELTEVQRQLVARTPVFYRLEQMDGGATPVGYIRLKEFNALARKDLVIAMKRLQDMGASSYILDLRDNLGGLVQVASALHDNCKAVLVGKGTFGKLMNPKPRTHLLSCAKSGIKNS</sequence>